<dbReference type="PROSITE" id="PS00086">
    <property type="entry name" value="CYTOCHROME_P450"/>
    <property type="match status" value="1"/>
</dbReference>
<dbReference type="OrthoDB" id="6081913at2759"/>
<evidence type="ECO:0000256" key="4">
    <source>
        <dbReference type="ARBA" id="ARBA00023002"/>
    </source>
</evidence>
<keyword evidence="3 7" id="KW-0479">Metal-binding</keyword>
<keyword evidence="4 8" id="KW-0560">Oxidoreductase</keyword>
<feature type="binding site" description="axial binding residue" evidence="7">
    <location>
        <position position="456"/>
    </location>
    <ligand>
        <name>heme</name>
        <dbReference type="ChEBI" id="CHEBI:30413"/>
    </ligand>
    <ligandPart>
        <name>Fe</name>
        <dbReference type="ChEBI" id="CHEBI:18248"/>
    </ligandPart>
</feature>
<dbReference type="GO" id="GO:0020037">
    <property type="term" value="F:heme binding"/>
    <property type="evidence" value="ECO:0007669"/>
    <property type="project" value="InterPro"/>
</dbReference>
<evidence type="ECO:0000256" key="8">
    <source>
        <dbReference type="RuleBase" id="RU000461"/>
    </source>
</evidence>
<keyword evidence="6 8" id="KW-0503">Monooxygenase</keyword>
<keyword evidence="5 7" id="KW-0408">Iron</keyword>
<dbReference type="GO" id="GO:0004497">
    <property type="term" value="F:monooxygenase activity"/>
    <property type="evidence" value="ECO:0007669"/>
    <property type="project" value="UniProtKB-KW"/>
</dbReference>
<dbReference type="PANTHER" id="PTHR24300">
    <property type="entry name" value="CYTOCHROME P450 508A4-RELATED"/>
    <property type="match status" value="1"/>
</dbReference>
<dbReference type="GO" id="GO:0016705">
    <property type="term" value="F:oxidoreductase activity, acting on paired donors, with incorporation or reduction of molecular oxygen"/>
    <property type="evidence" value="ECO:0007669"/>
    <property type="project" value="InterPro"/>
</dbReference>
<dbReference type="InterPro" id="IPR036396">
    <property type="entry name" value="Cyt_P450_sf"/>
</dbReference>
<dbReference type="GO" id="GO:0005506">
    <property type="term" value="F:iron ion binding"/>
    <property type="evidence" value="ECO:0007669"/>
    <property type="project" value="InterPro"/>
</dbReference>
<dbReference type="Pfam" id="PF00067">
    <property type="entry name" value="p450"/>
    <property type="match status" value="1"/>
</dbReference>
<protein>
    <submittedName>
        <fullName evidence="9">Cytochrome P450 2U1</fullName>
    </submittedName>
</protein>
<comment type="similarity">
    <text evidence="2 8">Belongs to the cytochrome P450 family.</text>
</comment>
<keyword evidence="7 8" id="KW-0349">Heme</keyword>
<evidence type="ECO:0000313" key="10">
    <source>
        <dbReference type="Proteomes" id="UP001152320"/>
    </source>
</evidence>
<evidence type="ECO:0000256" key="6">
    <source>
        <dbReference type="ARBA" id="ARBA00023033"/>
    </source>
</evidence>
<dbReference type="PRINTS" id="PR00463">
    <property type="entry name" value="EP450I"/>
</dbReference>
<dbReference type="Proteomes" id="UP001152320">
    <property type="component" value="Chromosome 23"/>
</dbReference>
<proteinExistence type="inferred from homology"/>
<evidence type="ECO:0000256" key="3">
    <source>
        <dbReference type="ARBA" id="ARBA00022723"/>
    </source>
</evidence>
<dbReference type="InterPro" id="IPR050182">
    <property type="entry name" value="Cytochrome_P450_fam2"/>
</dbReference>
<evidence type="ECO:0000256" key="1">
    <source>
        <dbReference type="ARBA" id="ARBA00001971"/>
    </source>
</evidence>
<dbReference type="AlphaFoldDB" id="A0A9Q0YGV9"/>
<evidence type="ECO:0000256" key="7">
    <source>
        <dbReference type="PIRSR" id="PIRSR602401-1"/>
    </source>
</evidence>
<dbReference type="FunFam" id="1.10.630.10:FF:000036">
    <property type="entry name" value="CYtochrome P450 family"/>
    <property type="match status" value="1"/>
</dbReference>
<comment type="cofactor">
    <cofactor evidence="1 7">
        <name>heme</name>
        <dbReference type="ChEBI" id="CHEBI:30413"/>
    </cofactor>
</comment>
<dbReference type="SUPFAM" id="SSF48264">
    <property type="entry name" value="Cytochrome P450"/>
    <property type="match status" value="1"/>
</dbReference>
<name>A0A9Q0YGV9_HOLLE</name>
<dbReference type="InterPro" id="IPR017972">
    <property type="entry name" value="Cyt_P450_CS"/>
</dbReference>
<accession>A0A9Q0YGV9</accession>
<sequence>MPATMPWDLFPNVRTVLATVAVYLLAKTAIQWWRSRLRNLPPGPIGFPIVGAVPYILLSSVSPQETFRCWSQIYGKILSLRVGNRIFVVLNDFDMINEALHHPDLQNRPTQTIEALQKSTGSSHALHTGVTTANGQAWKDQRRFMHNVLRELGVNKTLFEEHIQSEVTTITGEIDLLKGKPFDPQELLTCPVSNIICGVAFHKRYNYESLEFKHLLSIVSTMSGFPISASAIGTVPALRHLPFGPHVKFIQCFKEFHEILDNLISDRKTLGVVDSGTVNCMIDAYLLEVEKTKLGRGTLTDFMKRSTIHANIGALFFAGSDTTVTTLVWALLFFTLYPDVQVKCHEEIDRVIGQDRPLHLADRPNLPYLEATIAEVQRMGDIAPVGVPHSARCDVQFHGYTIPKKAMIIPNIHAVMFDEHLWDNPYSFQPERFLNKEGQFVKSPKLIPFGTGPRKCLGEQVAQMQIFLFLSSLLQRFTFLLPNGAPKPTLEGTTGVTFKPLPFQVRAEPRAVVT</sequence>
<evidence type="ECO:0000313" key="9">
    <source>
        <dbReference type="EMBL" id="KAJ8019977.1"/>
    </source>
</evidence>
<dbReference type="EMBL" id="JAIZAY010000023">
    <property type="protein sequence ID" value="KAJ8019977.1"/>
    <property type="molecule type" value="Genomic_DNA"/>
</dbReference>
<reference evidence="9" key="1">
    <citation type="submission" date="2021-10" db="EMBL/GenBank/DDBJ databases">
        <title>Tropical sea cucumber genome reveals ecological adaptation and Cuvierian tubules defense mechanism.</title>
        <authorList>
            <person name="Chen T."/>
        </authorList>
    </citation>
    <scope>NUCLEOTIDE SEQUENCE</scope>
    <source>
        <strain evidence="9">Nanhai2018</strain>
        <tissue evidence="9">Muscle</tissue>
    </source>
</reference>
<organism evidence="9 10">
    <name type="scientific">Holothuria leucospilota</name>
    <name type="common">Black long sea cucumber</name>
    <name type="synonym">Mertensiothuria leucospilota</name>
    <dbReference type="NCBI Taxonomy" id="206669"/>
    <lineage>
        <taxon>Eukaryota</taxon>
        <taxon>Metazoa</taxon>
        <taxon>Echinodermata</taxon>
        <taxon>Eleutherozoa</taxon>
        <taxon>Echinozoa</taxon>
        <taxon>Holothuroidea</taxon>
        <taxon>Aspidochirotacea</taxon>
        <taxon>Aspidochirotida</taxon>
        <taxon>Holothuriidae</taxon>
        <taxon>Holothuria</taxon>
    </lineage>
</organism>
<comment type="caution">
    <text evidence="9">The sequence shown here is derived from an EMBL/GenBank/DDBJ whole genome shotgun (WGS) entry which is preliminary data.</text>
</comment>
<dbReference type="InterPro" id="IPR002401">
    <property type="entry name" value="Cyt_P450_E_grp-I"/>
</dbReference>
<gene>
    <name evidence="9" type="ORF">HOLleu_41781</name>
</gene>
<evidence type="ECO:0000256" key="5">
    <source>
        <dbReference type="ARBA" id="ARBA00023004"/>
    </source>
</evidence>
<dbReference type="PRINTS" id="PR00385">
    <property type="entry name" value="P450"/>
</dbReference>
<dbReference type="Gene3D" id="1.10.630.10">
    <property type="entry name" value="Cytochrome P450"/>
    <property type="match status" value="1"/>
</dbReference>
<keyword evidence="10" id="KW-1185">Reference proteome</keyword>
<dbReference type="InterPro" id="IPR001128">
    <property type="entry name" value="Cyt_P450"/>
</dbReference>
<evidence type="ECO:0000256" key="2">
    <source>
        <dbReference type="ARBA" id="ARBA00010617"/>
    </source>
</evidence>